<reference evidence="5 6" key="1">
    <citation type="submission" date="2017-01" db="EMBL/GenBank/DDBJ databases">
        <title>The cable genome- insights into the physiology and evolution of filamentous bacteria capable of sulfide oxidation via long distance electron transfer.</title>
        <authorList>
            <person name="Schreiber L."/>
            <person name="Bjerg J.T."/>
            <person name="Boggild A."/>
            <person name="Van De Vossenberg J."/>
            <person name="Meysman F."/>
            <person name="Nielsen L.P."/>
            <person name="Schramm A."/>
            <person name="Kjeldsen K.U."/>
        </authorList>
    </citation>
    <scope>NUCLEOTIDE SEQUENCE [LARGE SCALE GENOMIC DNA]</scope>
    <source>
        <strain evidence="2">A2</strain>
        <strain evidence="3">A3</strain>
        <strain evidence="4">A5</strain>
    </source>
</reference>
<evidence type="ECO:0000313" key="4">
    <source>
        <dbReference type="EMBL" id="RWX50653.1"/>
    </source>
</evidence>
<dbReference type="SMART" id="SM00769">
    <property type="entry name" value="WHy"/>
    <property type="match status" value="1"/>
</dbReference>
<proteinExistence type="predicted"/>
<dbReference type="EMBL" id="MTKS01000285">
    <property type="protein sequence ID" value="RWX50653.1"/>
    <property type="molecule type" value="Genomic_DNA"/>
</dbReference>
<dbReference type="EMBL" id="MTKQ01000113">
    <property type="protein sequence ID" value="RWX48323.1"/>
    <property type="molecule type" value="Genomic_DNA"/>
</dbReference>
<comment type="caution">
    <text evidence="3">The sequence shown here is derived from an EMBL/GenBank/DDBJ whole genome shotgun (WGS) entry which is preliminary data.</text>
</comment>
<evidence type="ECO:0000313" key="5">
    <source>
        <dbReference type="Proteomes" id="UP000286862"/>
    </source>
</evidence>
<dbReference type="InterPro" id="IPR013990">
    <property type="entry name" value="WHy-dom"/>
</dbReference>
<sequence>MKQSLLSTSFFAAGSRCCSGLMMLFLCCLPLLLTGCPATQSLPWDTKEDLQIALSDIELQEIKALETIFLLKLRVVNPNDTATEIRSMKCDLKINGEPFASGLSDERQGIPPFGTVSVPVVVYTSKFAIVGSVIELLQKDVQQYGGRPEEPLNYELDGQLHLGEDGKEVLPYHVAGKIVLNR</sequence>
<keyword evidence="7" id="KW-1185">Reference proteome</keyword>
<name>A0A3S4TFA1_9BACT</name>
<dbReference type="Gene3D" id="2.60.40.1820">
    <property type="match status" value="1"/>
</dbReference>
<dbReference type="AlphaFoldDB" id="A0A3S4TFA1"/>
<organism evidence="3 6">
    <name type="scientific">Candidatus Electrothrix marina</name>
    <dbReference type="NCBI Taxonomy" id="1859130"/>
    <lineage>
        <taxon>Bacteria</taxon>
        <taxon>Pseudomonadati</taxon>
        <taxon>Thermodesulfobacteriota</taxon>
        <taxon>Desulfobulbia</taxon>
        <taxon>Desulfobulbales</taxon>
        <taxon>Desulfobulbaceae</taxon>
        <taxon>Candidatus Electrothrix</taxon>
    </lineage>
</organism>
<dbReference type="Proteomes" id="UP000286862">
    <property type="component" value="Unassembled WGS sequence"/>
</dbReference>
<evidence type="ECO:0000313" key="6">
    <source>
        <dbReference type="Proteomes" id="UP000287615"/>
    </source>
</evidence>
<evidence type="ECO:0000313" key="3">
    <source>
        <dbReference type="EMBL" id="RWX49217.1"/>
    </source>
</evidence>
<evidence type="ECO:0000313" key="2">
    <source>
        <dbReference type="EMBL" id="RWX48323.1"/>
    </source>
</evidence>
<evidence type="ECO:0000313" key="7">
    <source>
        <dbReference type="Proteomes" id="UP000288892"/>
    </source>
</evidence>
<gene>
    <name evidence="2" type="ORF">VT99_11131</name>
    <name evidence="3" type="ORF">VU00_12741</name>
    <name evidence="4" type="ORF">VU01_12852</name>
</gene>
<dbReference type="SUPFAM" id="SSF117070">
    <property type="entry name" value="LEA14-like"/>
    <property type="match status" value="1"/>
</dbReference>
<accession>A0A3S4TFA1</accession>
<dbReference type="InterPro" id="IPR004864">
    <property type="entry name" value="LEA_2"/>
</dbReference>
<evidence type="ECO:0000259" key="1">
    <source>
        <dbReference type="SMART" id="SM00769"/>
    </source>
</evidence>
<dbReference type="Proteomes" id="UP000288892">
    <property type="component" value="Unassembled WGS sequence"/>
</dbReference>
<dbReference type="GO" id="GO:0009269">
    <property type="term" value="P:response to desiccation"/>
    <property type="evidence" value="ECO:0007669"/>
    <property type="project" value="InterPro"/>
</dbReference>
<dbReference type="Pfam" id="PF03168">
    <property type="entry name" value="LEA_2"/>
    <property type="match status" value="1"/>
</dbReference>
<dbReference type="EMBL" id="MTKR01000274">
    <property type="protein sequence ID" value="RWX49217.1"/>
    <property type="molecule type" value="Genomic_DNA"/>
</dbReference>
<dbReference type="Proteomes" id="UP000287615">
    <property type="component" value="Unassembled WGS sequence"/>
</dbReference>
<feature type="domain" description="Water stress and hypersensitive response" evidence="1">
    <location>
        <begin position="52"/>
        <end position="179"/>
    </location>
</feature>
<protein>
    <submittedName>
        <fullName evidence="3">LEA14-like dessication related protein</fullName>
    </submittedName>
</protein>